<keyword evidence="2" id="KW-0808">Transferase</keyword>
<protein>
    <submittedName>
        <fullName evidence="2">Kinase-like domain-containing protein</fullName>
    </submittedName>
</protein>
<dbReference type="InterPro" id="IPR001245">
    <property type="entry name" value="Ser-Thr/Tyr_kinase_cat_dom"/>
</dbReference>
<dbReference type="AlphaFoldDB" id="A0A397TQJ4"/>
<dbReference type="Pfam" id="PF07714">
    <property type="entry name" value="PK_Tyr_Ser-Thr"/>
    <property type="match status" value="1"/>
</dbReference>
<dbReference type="InterPro" id="IPR011009">
    <property type="entry name" value="Kinase-like_dom_sf"/>
</dbReference>
<evidence type="ECO:0000259" key="1">
    <source>
        <dbReference type="PROSITE" id="PS50011"/>
    </source>
</evidence>
<dbReference type="Proteomes" id="UP000265703">
    <property type="component" value="Unassembled WGS sequence"/>
</dbReference>
<keyword evidence="2" id="KW-0418">Kinase</keyword>
<gene>
    <name evidence="2" type="ORF">C1645_476439</name>
</gene>
<dbReference type="PROSITE" id="PS50011">
    <property type="entry name" value="PROTEIN_KINASE_DOM"/>
    <property type="match status" value="1"/>
</dbReference>
<dbReference type="GO" id="GO:0005524">
    <property type="term" value="F:ATP binding"/>
    <property type="evidence" value="ECO:0007669"/>
    <property type="project" value="InterPro"/>
</dbReference>
<evidence type="ECO:0000313" key="2">
    <source>
        <dbReference type="EMBL" id="RIA99196.1"/>
    </source>
</evidence>
<comment type="caution">
    <text evidence="2">The sequence shown here is derived from an EMBL/GenBank/DDBJ whole genome shotgun (WGS) entry which is preliminary data.</text>
</comment>
<dbReference type="EMBL" id="QKYT01000006">
    <property type="protein sequence ID" value="RIA99196.1"/>
    <property type="molecule type" value="Genomic_DNA"/>
</dbReference>
<accession>A0A397TQJ4</accession>
<dbReference type="CDD" id="cd14014">
    <property type="entry name" value="STKc_PknB_like"/>
    <property type="match status" value="1"/>
</dbReference>
<dbReference type="GO" id="GO:0004674">
    <property type="term" value="F:protein serine/threonine kinase activity"/>
    <property type="evidence" value="ECO:0007669"/>
    <property type="project" value="TreeGrafter"/>
</dbReference>
<proteinExistence type="predicted"/>
<dbReference type="Gene3D" id="1.10.510.10">
    <property type="entry name" value="Transferase(Phosphotransferase) domain 1"/>
    <property type="match status" value="1"/>
</dbReference>
<name>A0A397TQJ4_9GLOM</name>
<dbReference type="PANTHER" id="PTHR44329">
    <property type="entry name" value="SERINE/THREONINE-PROTEIN KINASE TNNI3K-RELATED"/>
    <property type="match status" value="1"/>
</dbReference>
<dbReference type="InterPro" id="IPR051681">
    <property type="entry name" value="Ser/Thr_Kinases-Pseudokinases"/>
</dbReference>
<feature type="domain" description="Protein kinase" evidence="1">
    <location>
        <begin position="95"/>
        <end position="374"/>
    </location>
</feature>
<dbReference type="OrthoDB" id="544350at2759"/>
<evidence type="ECO:0000313" key="3">
    <source>
        <dbReference type="Proteomes" id="UP000265703"/>
    </source>
</evidence>
<dbReference type="STRING" id="658196.A0A397TQJ4"/>
<reference evidence="2 3" key="1">
    <citation type="submission" date="2018-06" db="EMBL/GenBank/DDBJ databases">
        <title>Comparative genomics reveals the genomic features of Rhizophagus irregularis, R. cerebriforme, R. diaphanum and Gigaspora rosea, and their symbiotic lifestyle signature.</title>
        <authorList>
            <person name="Morin E."/>
            <person name="San Clemente H."/>
            <person name="Chen E.C.H."/>
            <person name="De La Providencia I."/>
            <person name="Hainaut M."/>
            <person name="Kuo A."/>
            <person name="Kohler A."/>
            <person name="Murat C."/>
            <person name="Tang N."/>
            <person name="Roy S."/>
            <person name="Loubradou J."/>
            <person name="Henrissat B."/>
            <person name="Grigoriev I.V."/>
            <person name="Corradi N."/>
            <person name="Roux C."/>
            <person name="Martin F.M."/>
        </authorList>
    </citation>
    <scope>NUCLEOTIDE SEQUENCE [LARGE SCALE GENOMIC DNA]</scope>
    <source>
        <strain evidence="2 3">DAOM 227022</strain>
    </source>
</reference>
<dbReference type="SUPFAM" id="SSF56112">
    <property type="entry name" value="Protein kinase-like (PK-like)"/>
    <property type="match status" value="1"/>
</dbReference>
<dbReference type="InterPro" id="IPR000719">
    <property type="entry name" value="Prot_kinase_dom"/>
</dbReference>
<keyword evidence="3" id="KW-1185">Reference proteome</keyword>
<organism evidence="2 3">
    <name type="scientific">Glomus cerebriforme</name>
    <dbReference type="NCBI Taxonomy" id="658196"/>
    <lineage>
        <taxon>Eukaryota</taxon>
        <taxon>Fungi</taxon>
        <taxon>Fungi incertae sedis</taxon>
        <taxon>Mucoromycota</taxon>
        <taxon>Glomeromycotina</taxon>
        <taxon>Glomeromycetes</taxon>
        <taxon>Glomerales</taxon>
        <taxon>Glomeraceae</taxon>
        <taxon>Glomus</taxon>
    </lineage>
</organism>
<sequence length="447" mass="52185">MFTIDHLKLIFSYNMNSNRTKYNKEFRTFEQKLCEECNQPETNLNWCQPCNSKRFQQDFNKWSSGNKEIDEFIQNIQLNATHCTELLEWIPYNRFKNIKYLAKGGFGTVYSAEWDDGIIIRWDNSQNKWIRRKDYYEKVALKCLNDSQHLHEDFFQEIINHKKVTTAPVVPCYGISQDPKTKNYIMIMRYMEAGDLKQFINRHDQNARGLINILSQINNTVHGLSQLHYEELLHKDLHSGNLLFNSTENIFISDLGLCKPVNDQTKSNHEKKIYGILPYVAPEVLRGNDYTKASDIYSFGILAYEMISGLPPYHDLPHNESLAIKICLGLRPKLNIKIPPCFSKLIELIDQCLDADPLNRPTADELYKFTDNLFGVYGQTEERKQINEANSYNKLMFLKSKMSSKIHPQAIYTSRPLDFKNLPEPQNSKEIYDLSDSLNVNFTNLDI</sequence>